<keyword evidence="8 9" id="KW-0472">Membrane</keyword>
<dbReference type="RefSeq" id="WP_058529440.1">
    <property type="nucleotide sequence ID" value="NZ_CAAAHZ010000008.1"/>
</dbReference>
<organism evidence="11 12">
    <name type="scientific">Legionella londiniensis</name>
    <dbReference type="NCBI Taxonomy" id="45068"/>
    <lineage>
        <taxon>Bacteria</taxon>
        <taxon>Pseudomonadati</taxon>
        <taxon>Pseudomonadota</taxon>
        <taxon>Gammaproteobacteria</taxon>
        <taxon>Legionellales</taxon>
        <taxon>Legionellaceae</taxon>
        <taxon>Legionella</taxon>
    </lineage>
</organism>
<keyword evidence="6" id="KW-0653">Protein transport</keyword>
<proteinExistence type="predicted"/>
<dbReference type="STRING" id="45068.Llon_1464"/>
<comment type="subcellular location">
    <subcellularLocation>
        <location evidence="1">Cell inner membrane</location>
    </subcellularLocation>
</comment>
<feature type="domain" description="Type II secretion system protein GspC N-terminal" evidence="10">
    <location>
        <begin position="18"/>
        <end position="150"/>
    </location>
</feature>
<sequence>MYKYLNKESFKPIAVQIICVILLFLIFWQIASGMRAVAQYRDLASAKNIALEQPISQDSFAVAPALNAPLFGEYIPEKLNKIQQSMLNLEVVGIILADQEENSQVIIRMSDGEEQSFRMGDSLPGGALIKKITEEGILVIRNGTLESLSFPKNELIFEPPAKALVH</sequence>
<evidence type="ECO:0000256" key="1">
    <source>
        <dbReference type="ARBA" id="ARBA00004533"/>
    </source>
</evidence>
<dbReference type="Pfam" id="PF11356">
    <property type="entry name" value="T2SSC"/>
    <property type="match status" value="1"/>
</dbReference>
<name>A0A0W0VNG9_9GAMM</name>
<dbReference type="OrthoDB" id="5574088at2"/>
<keyword evidence="3" id="KW-1003">Cell membrane</keyword>
<keyword evidence="12" id="KW-1185">Reference proteome</keyword>
<evidence type="ECO:0000313" key="12">
    <source>
        <dbReference type="Proteomes" id="UP000054997"/>
    </source>
</evidence>
<evidence type="ECO:0000256" key="9">
    <source>
        <dbReference type="SAM" id="Phobius"/>
    </source>
</evidence>
<dbReference type="EMBL" id="LNYK01000016">
    <property type="protein sequence ID" value="KTD21366.1"/>
    <property type="molecule type" value="Genomic_DNA"/>
</dbReference>
<evidence type="ECO:0000256" key="2">
    <source>
        <dbReference type="ARBA" id="ARBA00022448"/>
    </source>
</evidence>
<feature type="transmembrane region" description="Helical" evidence="9">
    <location>
        <begin position="12"/>
        <end position="31"/>
    </location>
</feature>
<evidence type="ECO:0000256" key="7">
    <source>
        <dbReference type="ARBA" id="ARBA00022989"/>
    </source>
</evidence>
<dbReference type="GO" id="GO:0015031">
    <property type="term" value="P:protein transport"/>
    <property type="evidence" value="ECO:0007669"/>
    <property type="project" value="UniProtKB-KW"/>
</dbReference>
<dbReference type="GO" id="GO:0005886">
    <property type="term" value="C:plasma membrane"/>
    <property type="evidence" value="ECO:0007669"/>
    <property type="project" value="UniProtKB-SubCell"/>
</dbReference>
<evidence type="ECO:0000313" key="11">
    <source>
        <dbReference type="EMBL" id="KTD21366.1"/>
    </source>
</evidence>
<evidence type="ECO:0000256" key="4">
    <source>
        <dbReference type="ARBA" id="ARBA00022519"/>
    </source>
</evidence>
<evidence type="ECO:0000256" key="8">
    <source>
        <dbReference type="ARBA" id="ARBA00023136"/>
    </source>
</evidence>
<keyword evidence="4" id="KW-0997">Cell inner membrane</keyword>
<keyword evidence="5 9" id="KW-0812">Transmembrane</keyword>
<dbReference type="Proteomes" id="UP000054997">
    <property type="component" value="Unassembled WGS sequence"/>
</dbReference>
<dbReference type="AlphaFoldDB" id="A0A0W0VNG9"/>
<keyword evidence="7 9" id="KW-1133">Transmembrane helix</keyword>
<accession>A0A0W0VNG9</accession>
<dbReference type="PATRIC" id="fig|45068.5.peg.1587"/>
<dbReference type="Gene3D" id="2.30.30.830">
    <property type="match status" value="1"/>
</dbReference>
<evidence type="ECO:0000259" key="10">
    <source>
        <dbReference type="Pfam" id="PF11356"/>
    </source>
</evidence>
<keyword evidence="2" id="KW-0813">Transport</keyword>
<dbReference type="InterPro" id="IPR024961">
    <property type="entry name" value="T2SS_GspC_N"/>
</dbReference>
<evidence type="ECO:0000256" key="5">
    <source>
        <dbReference type="ARBA" id="ARBA00022692"/>
    </source>
</evidence>
<evidence type="ECO:0000256" key="6">
    <source>
        <dbReference type="ARBA" id="ARBA00022927"/>
    </source>
</evidence>
<comment type="caution">
    <text evidence="11">The sequence shown here is derived from an EMBL/GenBank/DDBJ whole genome shotgun (WGS) entry which is preliminary data.</text>
</comment>
<evidence type="ECO:0000256" key="3">
    <source>
        <dbReference type="ARBA" id="ARBA00022475"/>
    </source>
</evidence>
<reference evidence="11 12" key="1">
    <citation type="submission" date="2015-11" db="EMBL/GenBank/DDBJ databases">
        <title>Genomic analysis of 38 Legionella species identifies large and diverse effector repertoires.</title>
        <authorList>
            <person name="Burstein D."/>
            <person name="Amaro F."/>
            <person name="Zusman T."/>
            <person name="Lifshitz Z."/>
            <person name="Cohen O."/>
            <person name="Gilbert J.A."/>
            <person name="Pupko T."/>
            <person name="Shuman H.A."/>
            <person name="Segal G."/>
        </authorList>
    </citation>
    <scope>NUCLEOTIDE SEQUENCE [LARGE SCALE GENOMIC DNA]</scope>
    <source>
        <strain evidence="11 12">ATCC 49505</strain>
    </source>
</reference>
<gene>
    <name evidence="11" type="ORF">Llon_1464</name>
</gene>
<protein>
    <submittedName>
        <fullName evidence="11">General secretion pathway protein C</fullName>
    </submittedName>
</protein>